<comment type="caution">
    <text evidence="1">The sequence shown here is derived from an EMBL/GenBank/DDBJ whole genome shotgun (WGS) entry which is preliminary data.</text>
</comment>
<reference evidence="1 2" key="1">
    <citation type="submission" date="2015-01" db="EMBL/GenBank/DDBJ databases">
        <title>Evolution of Trichinella species and genotypes.</title>
        <authorList>
            <person name="Korhonen P.K."/>
            <person name="Edoardo P."/>
            <person name="Giuseppe L.R."/>
            <person name="Gasser R.B."/>
        </authorList>
    </citation>
    <scope>NUCLEOTIDE SEQUENCE [LARGE SCALE GENOMIC DNA]</scope>
    <source>
        <strain evidence="1">ISS141</strain>
    </source>
</reference>
<evidence type="ECO:0000313" key="2">
    <source>
        <dbReference type="Proteomes" id="UP000054815"/>
    </source>
</evidence>
<dbReference type="AlphaFoldDB" id="A0A0V0Y876"/>
<dbReference type="Proteomes" id="UP000054815">
    <property type="component" value="Unassembled WGS sequence"/>
</dbReference>
<organism evidence="1 2">
    <name type="scientific">Trichinella pseudospiralis</name>
    <name type="common">Parasitic roundworm</name>
    <dbReference type="NCBI Taxonomy" id="6337"/>
    <lineage>
        <taxon>Eukaryota</taxon>
        <taxon>Metazoa</taxon>
        <taxon>Ecdysozoa</taxon>
        <taxon>Nematoda</taxon>
        <taxon>Enoplea</taxon>
        <taxon>Dorylaimia</taxon>
        <taxon>Trichinellida</taxon>
        <taxon>Trichinellidae</taxon>
        <taxon>Trichinella</taxon>
    </lineage>
</organism>
<protein>
    <submittedName>
        <fullName evidence="1">Uncharacterized protein</fullName>
    </submittedName>
</protein>
<proteinExistence type="predicted"/>
<name>A0A0V0Y876_TRIPS</name>
<sequence length="158" mass="17891">MTRVCLQISSENECALWVVEQFVGCYPKNRTKHLKNGGVRWETSNRERRQTAIGSTQWKNTTVACIHSNVILESNLKIRRASRRLVRSSVPNWGDHSDWRTRRSSKGHLTSNKAGMVISPNKYQTVYRTDEHLLMKNVCATAPGNLLISGVSLPQVVS</sequence>
<dbReference type="EMBL" id="JYDU01000045">
    <property type="protein sequence ID" value="KRX96341.1"/>
    <property type="molecule type" value="Genomic_DNA"/>
</dbReference>
<accession>A0A0V0Y876</accession>
<evidence type="ECO:0000313" key="1">
    <source>
        <dbReference type="EMBL" id="KRX96341.1"/>
    </source>
</evidence>
<gene>
    <name evidence="1" type="ORF">T4E_6508</name>
</gene>